<dbReference type="Ensembl" id="ENSSORT00005015938.1">
    <property type="protein sequence ID" value="ENSSORP00005015447.1"/>
    <property type="gene ID" value="ENSSORG00005007839.1"/>
</dbReference>
<dbReference type="InterPro" id="IPR000436">
    <property type="entry name" value="Sushi_SCR_CCP_dom"/>
</dbReference>
<dbReference type="Pfam" id="PF00084">
    <property type="entry name" value="Sushi"/>
    <property type="match status" value="4"/>
</dbReference>
<organism evidence="7 8">
    <name type="scientific">Sphaeramia orbicularis</name>
    <name type="common">orbiculate cardinalfish</name>
    <dbReference type="NCBI Taxonomy" id="375764"/>
    <lineage>
        <taxon>Eukaryota</taxon>
        <taxon>Metazoa</taxon>
        <taxon>Chordata</taxon>
        <taxon>Craniata</taxon>
        <taxon>Vertebrata</taxon>
        <taxon>Euteleostomi</taxon>
        <taxon>Actinopterygii</taxon>
        <taxon>Neopterygii</taxon>
        <taxon>Teleostei</taxon>
        <taxon>Neoteleostei</taxon>
        <taxon>Acanthomorphata</taxon>
        <taxon>Gobiaria</taxon>
        <taxon>Kurtiformes</taxon>
        <taxon>Apogonoidei</taxon>
        <taxon>Apogonidae</taxon>
        <taxon>Apogoninae</taxon>
        <taxon>Sphaeramia</taxon>
    </lineage>
</organism>
<feature type="domain" description="Sushi" evidence="6">
    <location>
        <begin position="129"/>
        <end position="188"/>
    </location>
</feature>
<feature type="disulfide bond" evidence="5">
    <location>
        <begin position="219"/>
        <end position="246"/>
    </location>
</feature>
<dbReference type="CDD" id="cd00033">
    <property type="entry name" value="CCP"/>
    <property type="match status" value="4"/>
</dbReference>
<feature type="domain" description="Sushi" evidence="6">
    <location>
        <begin position="7"/>
        <end position="71"/>
    </location>
</feature>
<proteinExistence type="predicted"/>
<dbReference type="AlphaFoldDB" id="A0A672ZG62"/>
<evidence type="ECO:0000256" key="2">
    <source>
        <dbReference type="ARBA" id="ARBA00022729"/>
    </source>
</evidence>
<reference evidence="7" key="1">
    <citation type="submission" date="2019-06" db="EMBL/GenBank/DDBJ databases">
        <authorList>
            <consortium name="Wellcome Sanger Institute Data Sharing"/>
        </authorList>
    </citation>
    <scope>NUCLEOTIDE SEQUENCE [LARGE SCALE GENOMIC DNA]</scope>
</reference>
<dbReference type="InParanoid" id="A0A672ZG62"/>
<evidence type="ECO:0000259" key="6">
    <source>
        <dbReference type="PROSITE" id="PS50923"/>
    </source>
</evidence>
<keyword evidence="8" id="KW-1185">Reference proteome</keyword>
<evidence type="ECO:0000313" key="7">
    <source>
        <dbReference type="Ensembl" id="ENSSORP00005015447.1"/>
    </source>
</evidence>
<keyword evidence="2" id="KW-0732">Signal</keyword>
<dbReference type="InterPro" id="IPR035976">
    <property type="entry name" value="Sushi/SCR/CCP_sf"/>
</dbReference>
<dbReference type="PANTHER" id="PTHR45656:SF4">
    <property type="entry name" value="PROTEIN CBR-CLEC-78"/>
    <property type="match status" value="1"/>
</dbReference>
<evidence type="ECO:0000256" key="1">
    <source>
        <dbReference type="ARBA" id="ARBA00022659"/>
    </source>
</evidence>
<evidence type="ECO:0000256" key="3">
    <source>
        <dbReference type="ARBA" id="ARBA00022737"/>
    </source>
</evidence>
<dbReference type="PANTHER" id="PTHR45656">
    <property type="entry name" value="PROTEIN CBR-CLEC-78"/>
    <property type="match status" value="1"/>
</dbReference>
<sequence length="264" mass="29518">MSSWSTGRCGVPLTNPRSNSHLADKFLTRMYFASGERVHYMCDIGYGQVGGSRYRRCTNGNWSPLLLKCERRWCGSAGEISNGQFTYTGVQFGDTATAVCDEGYQLVGKPTRICVNDGWDGRVPVCEAVVCDEPPEVANAKRTEPIESSYIYRSVVAYQCLVGTIIGPKEIYCTEDGTWSSAPPECKEITCPSPNVPNASWVRAQTDQYQYKDTISIMCDPRFRIRGKSTITCGRDGKWLPEVPSCRPKPLCKSFFFFFTLCTM</sequence>
<feature type="domain" description="Sushi" evidence="6">
    <location>
        <begin position="72"/>
        <end position="128"/>
    </location>
</feature>
<keyword evidence="4 5" id="KW-1015">Disulfide bond</keyword>
<dbReference type="InterPro" id="IPR051277">
    <property type="entry name" value="SEZ6_CSMD_C4BPB_Regulators"/>
</dbReference>
<keyword evidence="3" id="KW-0677">Repeat</keyword>
<dbReference type="SMART" id="SM00032">
    <property type="entry name" value="CCP"/>
    <property type="match status" value="4"/>
</dbReference>
<feature type="disulfide bond" evidence="5">
    <location>
        <begin position="42"/>
        <end position="69"/>
    </location>
</feature>
<accession>A0A672ZG62</accession>
<evidence type="ECO:0000256" key="5">
    <source>
        <dbReference type="PROSITE-ProRule" id="PRU00302"/>
    </source>
</evidence>
<feature type="domain" description="Sushi" evidence="6">
    <location>
        <begin position="189"/>
        <end position="248"/>
    </location>
</feature>
<dbReference type="PROSITE" id="PS50923">
    <property type="entry name" value="SUSHI"/>
    <property type="match status" value="4"/>
</dbReference>
<evidence type="ECO:0000313" key="8">
    <source>
        <dbReference type="Proteomes" id="UP000472271"/>
    </source>
</evidence>
<protein>
    <recommendedName>
        <fullName evidence="6">Sushi domain-containing protein</fullName>
    </recommendedName>
</protein>
<evidence type="ECO:0000256" key="4">
    <source>
        <dbReference type="ARBA" id="ARBA00023157"/>
    </source>
</evidence>
<dbReference type="FunFam" id="2.10.70.10:FF:000014">
    <property type="entry name" value="Membrane cofactor protein"/>
    <property type="match status" value="1"/>
</dbReference>
<dbReference type="SUPFAM" id="SSF57535">
    <property type="entry name" value="Complement control module/SCR domain"/>
    <property type="match status" value="4"/>
</dbReference>
<name>A0A672ZG62_9TELE</name>
<reference evidence="7" key="3">
    <citation type="submission" date="2025-09" db="UniProtKB">
        <authorList>
            <consortium name="Ensembl"/>
        </authorList>
    </citation>
    <scope>IDENTIFICATION</scope>
</reference>
<reference evidence="7" key="2">
    <citation type="submission" date="2025-08" db="UniProtKB">
        <authorList>
            <consortium name="Ensembl"/>
        </authorList>
    </citation>
    <scope>IDENTIFICATION</scope>
</reference>
<comment type="caution">
    <text evidence="5">Lacks conserved residue(s) required for the propagation of feature annotation.</text>
</comment>
<dbReference type="Gene3D" id="2.10.70.10">
    <property type="entry name" value="Complement Module, domain 1"/>
    <property type="match status" value="4"/>
</dbReference>
<keyword evidence="1 5" id="KW-0768">Sushi</keyword>
<dbReference type="Proteomes" id="UP000472271">
    <property type="component" value="Chromosome 7"/>
</dbReference>